<name>A0ABW1A7L2_9ACTN</name>
<dbReference type="InterPro" id="IPR007278">
    <property type="entry name" value="DUF397"/>
</dbReference>
<dbReference type="Proteomes" id="UP001596074">
    <property type="component" value="Unassembled WGS sequence"/>
</dbReference>
<sequence>MTSIDLSHAVWRKSSRSSPAGENCVEIAGLVGLRAVRDSKEPDGGVLAFDAAAWNSLIARIKRGEFDI</sequence>
<evidence type="ECO:0000259" key="1">
    <source>
        <dbReference type="Pfam" id="PF04149"/>
    </source>
</evidence>
<dbReference type="Pfam" id="PF04149">
    <property type="entry name" value="DUF397"/>
    <property type="match status" value="1"/>
</dbReference>
<protein>
    <submittedName>
        <fullName evidence="2">DUF397 domain-containing protein</fullName>
    </submittedName>
</protein>
<evidence type="ECO:0000313" key="2">
    <source>
        <dbReference type="EMBL" id="MFC5749969.1"/>
    </source>
</evidence>
<organism evidence="2 3">
    <name type="scientific">Actinomadura rugatobispora</name>
    <dbReference type="NCBI Taxonomy" id="1994"/>
    <lineage>
        <taxon>Bacteria</taxon>
        <taxon>Bacillati</taxon>
        <taxon>Actinomycetota</taxon>
        <taxon>Actinomycetes</taxon>
        <taxon>Streptosporangiales</taxon>
        <taxon>Thermomonosporaceae</taxon>
        <taxon>Actinomadura</taxon>
    </lineage>
</organism>
<dbReference type="RefSeq" id="WP_378285693.1">
    <property type="nucleotide sequence ID" value="NZ_JBHSON010000047.1"/>
</dbReference>
<gene>
    <name evidence="2" type="ORF">ACFPZN_30445</name>
</gene>
<proteinExistence type="predicted"/>
<reference evidence="3" key="1">
    <citation type="journal article" date="2019" name="Int. J. Syst. Evol. Microbiol.">
        <title>The Global Catalogue of Microorganisms (GCM) 10K type strain sequencing project: providing services to taxonomists for standard genome sequencing and annotation.</title>
        <authorList>
            <consortium name="The Broad Institute Genomics Platform"/>
            <consortium name="The Broad Institute Genome Sequencing Center for Infectious Disease"/>
            <person name="Wu L."/>
            <person name="Ma J."/>
        </authorList>
    </citation>
    <scope>NUCLEOTIDE SEQUENCE [LARGE SCALE GENOMIC DNA]</scope>
    <source>
        <strain evidence="3">KCTC 42087</strain>
    </source>
</reference>
<accession>A0ABW1A7L2</accession>
<feature type="domain" description="DUF397" evidence="1">
    <location>
        <begin position="9"/>
        <end position="62"/>
    </location>
</feature>
<dbReference type="EMBL" id="JBHSON010000047">
    <property type="protein sequence ID" value="MFC5749969.1"/>
    <property type="molecule type" value="Genomic_DNA"/>
</dbReference>
<comment type="caution">
    <text evidence="2">The sequence shown here is derived from an EMBL/GenBank/DDBJ whole genome shotgun (WGS) entry which is preliminary data.</text>
</comment>
<keyword evidence="3" id="KW-1185">Reference proteome</keyword>
<evidence type="ECO:0000313" key="3">
    <source>
        <dbReference type="Proteomes" id="UP001596074"/>
    </source>
</evidence>